<dbReference type="Pfam" id="PF08543">
    <property type="entry name" value="Phos_pyr_kin"/>
    <property type="match status" value="1"/>
</dbReference>
<dbReference type="PANTHER" id="PTHR20858:SF17">
    <property type="entry name" value="HYDROXYMETHYLPYRIMIDINE_PHOSPHOMETHYLPYRIMIDINE KINASE THI20-RELATED"/>
    <property type="match status" value="1"/>
</dbReference>
<dbReference type="GO" id="GO:0008972">
    <property type="term" value="F:phosphomethylpyrimidine kinase activity"/>
    <property type="evidence" value="ECO:0007669"/>
    <property type="project" value="UniProtKB-EC"/>
</dbReference>
<name>A0ABW4HSG9_9BACI</name>
<evidence type="ECO:0000259" key="12">
    <source>
        <dbReference type="Pfam" id="PF08543"/>
    </source>
</evidence>
<evidence type="ECO:0000256" key="7">
    <source>
        <dbReference type="ARBA" id="ARBA00019161"/>
    </source>
</evidence>
<dbReference type="RefSeq" id="WP_251516727.1">
    <property type="nucleotide sequence ID" value="NZ_JAMBON010000039.1"/>
</dbReference>
<evidence type="ECO:0000256" key="5">
    <source>
        <dbReference type="ARBA" id="ARBA00012135"/>
    </source>
</evidence>
<comment type="pathway">
    <text evidence="9">Cofactor biosynthesis; thiamine diphosphate biosynthesis; 4-amino-2-methyl-5-diphosphomethylpyrimidine from 5-amino-1-(5-phospho-D-ribosyl)imidazole: step 2/3.</text>
</comment>
<dbReference type="SUPFAM" id="SSF53613">
    <property type="entry name" value="Ribokinase-like"/>
    <property type="match status" value="1"/>
</dbReference>
<protein>
    <recommendedName>
        <fullName evidence="7">Hydroxymethylpyrimidine/phosphomethylpyrimidine kinase</fullName>
        <ecNumber evidence="5">2.7.1.49</ecNumber>
        <ecNumber evidence="6">2.7.4.7</ecNumber>
    </recommendedName>
    <alternativeName>
        <fullName evidence="10">Hydroxymethylpyrimidine kinase</fullName>
    </alternativeName>
    <alternativeName>
        <fullName evidence="11">Hydroxymethylpyrimidine phosphate kinase</fullName>
    </alternativeName>
</protein>
<dbReference type="Gene3D" id="3.40.1190.20">
    <property type="match status" value="1"/>
</dbReference>
<feature type="domain" description="Pyridoxamine kinase/Phosphomethylpyrimidine kinase" evidence="12">
    <location>
        <begin position="14"/>
        <end position="259"/>
    </location>
</feature>
<dbReference type="EMBL" id="JBHUDE010000116">
    <property type="protein sequence ID" value="MFD1608578.1"/>
    <property type="molecule type" value="Genomic_DNA"/>
</dbReference>
<evidence type="ECO:0000256" key="8">
    <source>
        <dbReference type="ARBA" id="ARBA00022977"/>
    </source>
</evidence>
<proteinExistence type="inferred from homology"/>
<evidence type="ECO:0000256" key="9">
    <source>
        <dbReference type="ARBA" id="ARBA00037917"/>
    </source>
</evidence>
<evidence type="ECO:0000256" key="6">
    <source>
        <dbReference type="ARBA" id="ARBA00012963"/>
    </source>
</evidence>
<evidence type="ECO:0000256" key="3">
    <source>
        <dbReference type="ARBA" id="ARBA00004769"/>
    </source>
</evidence>
<evidence type="ECO:0000256" key="1">
    <source>
        <dbReference type="ARBA" id="ARBA00000151"/>
    </source>
</evidence>
<organism evidence="13 14">
    <name type="scientific">Oceanobacillus luteolus</name>
    <dbReference type="NCBI Taxonomy" id="1274358"/>
    <lineage>
        <taxon>Bacteria</taxon>
        <taxon>Bacillati</taxon>
        <taxon>Bacillota</taxon>
        <taxon>Bacilli</taxon>
        <taxon>Bacillales</taxon>
        <taxon>Bacillaceae</taxon>
        <taxon>Oceanobacillus</taxon>
    </lineage>
</organism>
<dbReference type="InterPro" id="IPR013749">
    <property type="entry name" value="PM/HMP-P_kinase-1"/>
</dbReference>
<keyword evidence="13" id="KW-0418">Kinase</keyword>
<dbReference type="NCBIfam" id="TIGR00097">
    <property type="entry name" value="HMP-P_kinase"/>
    <property type="match status" value="1"/>
</dbReference>
<evidence type="ECO:0000256" key="4">
    <source>
        <dbReference type="ARBA" id="ARBA00009879"/>
    </source>
</evidence>
<sequence>MTNISCALTIAGSDPSGGAGIQADLKTFQELQTYGMSVITSLTAQNTTGVQGVHHAPIDFINQQIESITNDIPVHAFKTGMLASVEVMETVAKHAAKIDAPFVMDPVMVATSGDPLIAEEAQDYLKAHLLPLTTVVTPNVPEAETITGLTIRNLNDMENAARMIVKKFGAKSALVKGGHIIDKEKAVDVFYDGESFHRFTSKRIYTKNTHGTGCTLSAAITAYLAKDYPILQAIEYAKTYITQAIEHSLDIGEGSGPTNHWAPRIKKEMEIS</sequence>
<keyword evidence="14" id="KW-1185">Reference proteome</keyword>
<reference evidence="14" key="1">
    <citation type="journal article" date="2019" name="Int. J. Syst. Evol. Microbiol.">
        <title>The Global Catalogue of Microorganisms (GCM) 10K type strain sequencing project: providing services to taxonomists for standard genome sequencing and annotation.</title>
        <authorList>
            <consortium name="The Broad Institute Genomics Platform"/>
            <consortium name="The Broad Institute Genome Sequencing Center for Infectious Disease"/>
            <person name="Wu L."/>
            <person name="Ma J."/>
        </authorList>
    </citation>
    <scope>NUCLEOTIDE SEQUENCE [LARGE SCALE GENOMIC DNA]</scope>
    <source>
        <strain evidence="14">CGMCC 1.12376</strain>
    </source>
</reference>
<dbReference type="PANTHER" id="PTHR20858">
    <property type="entry name" value="PHOSPHOMETHYLPYRIMIDINE KINASE"/>
    <property type="match status" value="1"/>
</dbReference>
<comment type="catalytic activity">
    <reaction evidence="2">
        <text>4-amino-2-methyl-5-(phosphooxymethyl)pyrimidine + ATP = 4-amino-2-methyl-5-(diphosphooxymethyl)pyrimidine + ADP</text>
        <dbReference type="Rhea" id="RHEA:19893"/>
        <dbReference type="ChEBI" id="CHEBI:30616"/>
        <dbReference type="ChEBI" id="CHEBI:57841"/>
        <dbReference type="ChEBI" id="CHEBI:58354"/>
        <dbReference type="ChEBI" id="CHEBI:456216"/>
        <dbReference type="EC" id="2.7.4.7"/>
    </reaction>
</comment>
<dbReference type="Proteomes" id="UP001597221">
    <property type="component" value="Unassembled WGS sequence"/>
</dbReference>
<dbReference type="EC" id="2.7.4.7" evidence="6"/>
<dbReference type="GO" id="GO:0008902">
    <property type="term" value="F:hydroxymethylpyrimidine kinase activity"/>
    <property type="evidence" value="ECO:0007669"/>
    <property type="project" value="UniProtKB-EC"/>
</dbReference>
<dbReference type="InterPro" id="IPR029056">
    <property type="entry name" value="Ribokinase-like"/>
</dbReference>
<comment type="similarity">
    <text evidence="4">Belongs to the ThiD family.</text>
</comment>
<evidence type="ECO:0000313" key="14">
    <source>
        <dbReference type="Proteomes" id="UP001597221"/>
    </source>
</evidence>
<dbReference type="EC" id="2.7.1.49" evidence="5"/>
<comment type="catalytic activity">
    <reaction evidence="1">
        <text>4-amino-5-hydroxymethyl-2-methylpyrimidine + ATP = 4-amino-2-methyl-5-(phosphooxymethyl)pyrimidine + ADP + H(+)</text>
        <dbReference type="Rhea" id="RHEA:23096"/>
        <dbReference type="ChEBI" id="CHEBI:15378"/>
        <dbReference type="ChEBI" id="CHEBI:16892"/>
        <dbReference type="ChEBI" id="CHEBI:30616"/>
        <dbReference type="ChEBI" id="CHEBI:58354"/>
        <dbReference type="ChEBI" id="CHEBI:456216"/>
        <dbReference type="EC" id="2.7.1.49"/>
    </reaction>
</comment>
<comment type="pathway">
    <text evidence="3">Cofactor biosynthesis; thiamine diphosphate biosynthesis; 4-amino-2-methyl-5-diphosphomethylpyrimidine from 5-amino-1-(5-phospho-D-ribosyl)imidazole: step 3/3.</text>
</comment>
<dbReference type="CDD" id="cd01169">
    <property type="entry name" value="HMPP_kinase"/>
    <property type="match status" value="1"/>
</dbReference>
<evidence type="ECO:0000256" key="2">
    <source>
        <dbReference type="ARBA" id="ARBA00000565"/>
    </source>
</evidence>
<evidence type="ECO:0000313" key="13">
    <source>
        <dbReference type="EMBL" id="MFD1608578.1"/>
    </source>
</evidence>
<evidence type="ECO:0000256" key="10">
    <source>
        <dbReference type="ARBA" id="ARBA00042102"/>
    </source>
</evidence>
<dbReference type="InterPro" id="IPR004399">
    <property type="entry name" value="HMP/HMP-P_kinase_dom"/>
</dbReference>
<keyword evidence="8" id="KW-0784">Thiamine biosynthesis</keyword>
<evidence type="ECO:0000256" key="11">
    <source>
        <dbReference type="ARBA" id="ARBA00043176"/>
    </source>
</evidence>
<gene>
    <name evidence="13" type="primary">thiD</name>
    <name evidence="13" type="ORF">ACFSBH_13165</name>
</gene>
<comment type="caution">
    <text evidence="13">The sequence shown here is derived from an EMBL/GenBank/DDBJ whole genome shotgun (WGS) entry which is preliminary data.</text>
</comment>
<keyword evidence="13" id="KW-0808">Transferase</keyword>
<accession>A0ABW4HSG9</accession>